<evidence type="ECO:0000256" key="1">
    <source>
        <dbReference type="SAM" id="SignalP"/>
    </source>
</evidence>
<dbReference type="AlphaFoldDB" id="A0A9D4NCK9"/>
<keyword evidence="3" id="KW-1185">Reference proteome</keyword>
<protein>
    <recommendedName>
        <fullName evidence="4">Secreted protein</fullName>
    </recommendedName>
</protein>
<name>A0A9D4NCK9_DREPO</name>
<evidence type="ECO:0000313" key="3">
    <source>
        <dbReference type="Proteomes" id="UP000828390"/>
    </source>
</evidence>
<evidence type="ECO:0000313" key="2">
    <source>
        <dbReference type="EMBL" id="KAH3891925.1"/>
    </source>
</evidence>
<feature type="chain" id="PRO_5039328957" description="Secreted protein" evidence="1">
    <location>
        <begin position="22"/>
        <end position="88"/>
    </location>
</feature>
<comment type="caution">
    <text evidence="2">The sequence shown here is derived from an EMBL/GenBank/DDBJ whole genome shotgun (WGS) entry which is preliminary data.</text>
</comment>
<reference evidence="2" key="1">
    <citation type="journal article" date="2019" name="bioRxiv">
        <title>The Genome of the Zebra Mussel, Dreissena polymorpha: A Resource for Invasive Species Research.</title>
        <authorList>
            <person name="McCartney M.A."/>
            <person name="Auch B."/>
            <person name="Kono T."/>
            <person name="Mallez S."/>
            <person name="Zhang Y."/>
            <person name="Obille A."/>
            <person name="Becker A."/>
            <person name="Abrahante J.E."/>
            <person name="Garbe J."/>
            <person name="Badalamenti J.P."/>
            <person name="Herman A."/>
            <person name="Mangelson H."/>
            <person name="Liachko I."/>
            <person name="Sullivan S."/>
            <person name="Sone E.D."/>
            <person name="Koren S."/>
            <person name="Silverstein K.A.T."/>
            <person name="Beckman K.B."/>
            <person name="Gohl D.M."/>
        </authorList>
    </citation>
    <scope>NUCLEOTIDE SEQUENCE</scope>
    <source>
        <strain evidence="2">Duluth1</strain>
        <tissue evidence="2">Whole animal</tissue>
    </source>
</reference>
<feature type="signal peptide" evidence="1">
    <location>
        <begin position="1"/>
        <end position="21"/>
    </location>
</feature>
<evidence type="ECO:0008006" key="4">
    <source>
        <dbReference type="Google" id="ProtNLM"/>
    </source>
</evidence>
<accession>A0A9D4NCK9</accession>
<organism evidence="2 3">
    <name type="scientific">Dreissena polymorpha</name>
    <name type="common">Zebra mussel</name>
    <name type="synonym">Mytilus polymorpha</name>
    <dbReference type="NCBI Taxonomy" id="45954"/>
    <lineage>
        <taxon>Eukaryota</taxon>
        <taxon>Metazoa</taxon>
        <taxon>Spiralia</taxon>
        <taxon>Lophotrochozoa</taxon>
        <taxon>Mollusca</taxon>
        <taxon>Bivalvia</taxon>
        <taxon>Autobranchia</taxon>
        <taxon>Heteroconchia</taxon>
        <taxon>Euheterodonta</taxon>
        <taxon>Imparidentia</taxon>
        <taxon>Neoheterodontei</taxon>
        <taxon>Myida</taxon>
        <taxon>Dreissenoidea</taxon>
        <taxon>Dreissenidae</taxon>
        <taxon>Dreissena</taxon>
    </lineage>
</organism>
<dbReference type="Proteomes" id="UP000828390">
    <property type="component" value="Unassembled WGS sequence"/>
</dbReference>
<reference evidence="2" key="2">
    <citation type="submission" date="2020-11" db="EMBL/GenBank/DDBJ databases">
        <authorList>
            <person name="McCartney M.A."/>
            <person name="Auch B."/>
            <person name="Kono T."/>
            <person name="Mallez S."/>
            <person name="Becker A."/>
            <person name="Gohl D.M."/>
            <person name="Silverstein K.A.T."/>
            <person name="Koren S."/>
            <person name="Bechman K.B."/>
            <person name="Herman A."/>
            <person name="Abrahante J.E."/>
            <person name="Garbe J."/>
        </authorList>
    </citation>
    <scope>NUCLEOTIDE SEQUENCE</scope>
    <source>
        <strain evidence="2">Duluth1</strain>
        <tissue evidence="2">Whole animal</tissue>
    </source>
</reference>
<proteinExistence type="predicted"/>
<keyword evidence="1" id="KW-0732">Signal</keyword>
<dbReference type="EMBL" id="JAIWYP010000001">
    <property type="protein sequence ID" value="KAH3891925.1"/>
    <property type="molecule type" value="Genomic_DNA"/>
</dbReference>
<gene>
    <name evidence="2" type="ORF">DPMN_016035</name>
</gene>
<sequence length="88" mass="10183">MTMTTWASEIYIILFVLPAHSSRLTQPLDIGPKVQPMRIHKHYPRSRHSQKISTRRPRRVFTRRIAEACGIDPRNNAESVVTLRTFAA</sequence>